<evidence type="ECO:0000313" key="1">
    <source>
        <dbReference type="EMBL" id="CAI9960083.1"/>
    </source>
</evidence>
<reference evidence="2 3" key="2">
    <citation type="submission" date="2024-07" db="EMBL/GenBank/DDBJ databases">
        <authorList>
            <person name="Akdeniz Z."/>
        </authorList>
    </citation>
    <scope>NUCLEOTIDE SEQUENCE [LARGE SCALE GENOMIC DNA]</scope>
</reference>
<accession>A0AA86QKU7</accession>
<keyword evidence="3" id="KW-1185">Reference proteome</keyword>
<evidence type="ECO:0000313" key="3">
    <source>
        <dbReference type="Proteomes" id="UP001642409"/>
    </source>
</evidence>
<reference evidence="1" key="1">
    <citation type="submission" date="2023-06" db="EMBL/GenBank/DDBJ databases">
        <authorList>
            <person name="Kurt Z."/>
        </authorList>
    </citation>
    <scope>NUCLEOTIDE SEQUENCE</scope>
</reference>
<protein>
    <submittedName>
        <fullName evidence="1">Uncharacterized protein</fullName>
    </submittedName>
</protein>
<gene>
    <name evidence="1" type="ORF">HINF_LOCUS47728</name>
    <name evidence="2" type="ORF">HINF_LOCUS60429</name>
</gene>
<name>A0AA86QKU7_9EUKA</name>
<sequence>MLYFLRVQQQLVLELSYQQVITNFQVQKPIQMLCNNKIYVNNIKVLYCQKQALLSSNQVSQQFISQKYHSYFSLYTEKMKDAIVNFQVLPFLDLPSFYLFGATENILIQNSKINVKISQLLAESALICFKCDLHAIQSSLVFVGVGTNISGLVLIGKSYITLESCSVQSRLSGQMIGGLVIQSNKITVNLKDSNITSYFNGNGSVGALISFATDTIQIQSSNVKMCTNAAKNVGSGESFVTISGSVTQNCQICGNMKYSYGICINSLDNSEETNYKLVCKPIFVFDGEACSCQDGKVLNGSSCINILDATSHLLNQFESFDLSLRLIDAKLFDKIFALKQSTTDQINQVSSSTPNFNTRIDTQSGVTANVYQRYLALNEAIQQFVLKIKCGRQYGHAYVNNQCQYVECPISGQQVINGVCQCSIQNMLVIGNVCTCPVNSSLINNACTCTVSGQVVKNGACQCEVVDAFVSGSTCVCPASSTVVGNACVCSVTGKVIIGGVCICPTSGAFVFNGACSCGTDGLNISNVCSCPTYSSLVGNACICGGVIGISMISGSCQCPPDNTIVSGMCQYTIQNGDTGITCSQSTYTTTFDIQAITHSVISNANYSSGYVFKTSPIITNAFIDISSNVYTTTVQPLFQSQASFTNIKVQIGTQTVSSGSILTTATTIIITQLNIISKLNTQIMVNSLQQLQIVQNQATSANINNLLVNLSFALSSGNITLISALSGVINITGYQVLGVYQSTKCIAMITFTVASSSKLKISNVTFKPNSYNIGNASSYFLIQVVGSNIVYNNISVILGSISQFQTLVTISSTDSQKFQFGGLISIYDDFAATTLIITNLLYNNFQSLKTDYVFQLGFILGAQSTYASNNANISSLCILQNLSSTSLKWITVGLIAGLSGQLNMNQSSIILTTQSYYDQMNSFGVFGVLGELSGYSELFNLLISMNVQVNAAKIGYFGFIGINQGTLTTFKNSLFKNYNFTTQSQAGILCSDWNVQTSSVINTTVESCNIVAGGSVGGFFAHGWSVWSNTVLNSTIKNINITSIGNNLQYIGPMIGQIVSTYYLQANYQNTSIINNNIQGISVTAGVIGQIDNDATNQLLNVSIVDFIIQNNNISGNMFTSGIVASFCAVQQDKIILLIQNLTFYGCNIQCAGASCGGLIGSFGQNETQSATLTVKNLTMQNIKISGPSYVAGFVAISQKCIQFTTLQIYNSTVTAIVLSGQNCGMVTGFRNGTTTFDIKTSKTTGNNFVNSTLIQNCASITSGISQSGC</sequence>
<organism evidence="1">
    <name type="scientific">Hexamita inflata</name>
    <dbReference type="NCBI Taxonomy" id="28002"/>
    <lineage>
        <taxon>Eukaryota</taxon>
        <taxon>Metamonada</taxon>
        <taxon>Diplomonadida</taxon>
        <taxon>Hexamitidae</taxon>
        <taxon>Hexamitinae</taxon>
        <taxon>Hexamita</taxon>
    </lineage>
</organism>
<dbReference type="EMBL" id="CATOUU010000928">
    <property type="protein sequence ID" value="CAI9960083.1"/>
    <property type="molecule type" value="Genomic_DNA"/>
</dbReference>
<comment type="caution">
    <text evidence="1">The sequence shown here is derived from an EMBL/GenBank/DDBJ whole genome shotgun (WGS) entry which is preliminary data.</text>
</comment>
<proteinExistence type="predicted"/>
<dbReference type="EMBL" id="CAXDID020000354">
    <property type="protein sequence ID" value="CAL6081618.1"/>
    <property type="molecule type" value="Genomic_DNA"/>
</dbReference>
<dbReference type="Proteomes" id="UP001642409">
    <property type="component" value="Unassembled WGS sequence"/>
</dbReference>
<dbReference type="AlphaFoldDB" id="A0AA86QKU7"/>
<evidence type="ECO:0000313" key="2">
    <source>
        <dbReference type="EMBL" id="CAL6081618.1"/>
    </source>
</evidence>